<accession>A0A401LY87</accession>
<name>A0A401LY87_9BACE</name>
<gene>
    <name evidence="1" type="ORF">KGMB02408_34650</name>
</gene>
<reference evidence="1 2" key="1">
    <citation type="submission" date="2018-10" db="EMBL/GenBank/DDBJ databases">
        <title>Draft Genome Sequence of Bacteroides sp. KCTC 15687.</title>
        <authorList>
            <person name="Yu S.Y."/>
            <person name="Kim J.S."/>
            <person name="Oh B.S."/>
            <person name="Park S.H."/>
            <person name="Kang S.W."/>
            <person name="Park J.E."/>
            <person name="Choi S.H."/>
            <person name="Han K.I."/>
            <person name="Lee K.C."/>
            <person name="Eom M.K."/>
            <person name="Suh M.K."/>
            <person name="Lee D.H."/>
            <person name="Yoon H."/>
            <person name="Kim B."/>
            <person name="Yang S.J."/>
            <person name="Lee J.S."/>
            <person name="Lee J.H."/>
        </authorList>
    </citation>
    <scope>NUCLEOTIDE SEQUENCE [LARGE SCALE GENOMIC DNA]</scope>
    <source>
        <strain evidence="1 2">KCTC 15687</strain>
    </source>
</reference>
<sequence length="60" mass="7207">MELFIIRWADSAFSMFLLDEKGLRRRQDAYLAMWYKYGKGIALDWTWDRQLRSPLYGLSG</sequence>
<dbReference type="AlphaFoldDB" id="A0A401LY87"/>
<protein>
    <submittedName>
        <fullName evidence="1">Uncharacterized protein</fullName>
    </submittedName>
</protein>
<dbReference type="Proteomes" id="UP000288079">
    <property type="component" value="Unassembled WGS sequence"/>
</dbReference>
<evidence type="ECO:0000313" key="2">
    <source>
        <dbReference type="Proteomes" id="UP000288079"/>
    </source>
</evidence>
<comment type="caution">
    <text evidence="1">The sequence shown here is derived from an EMBL/GenBank/DDBJ whole genome shotgun (WGS) entry which is preliminary data.</text>
</comment>
<proteinExistence type="predicted"/>
<dbReference type="EMBL" id="BHWB01000012">
    <property type="protein sequence ID" value="GCB36520.1"/>
    <property type="molecule type" value="Genomic_DNA"/>
</dbReference>
<keyword evidence="2" id="KW-1185">Reference proteome</keyword>
<evidence type="ECO:0000313" key="1">
    <source>
        <dbReference type="EMBL" id="GCB36520.1"/>
    </source>
</evidence>
<organism evidence="1 2">
    <name type="scientific">Bacteroides faecalis</name>
    <dbReference type="NCBI Taxonomy" id="2447885"/>
    <lineage>
        <taxon>Bacteria</taxon>
        <taxon>Pseudomonadati</taxon>
        <taxon>Bacteroidota</taxon>
        <taxon>Bacteroidia</taxon>
        <taxon>Bacteroidales</taxon>
        <taxon>Bacteroidaceae</taxon>
        <taxon>Bacteroides</taxon>
    </lineage>
</organism>